<comment type="caution">
    <text evidence="2">The sequence shown here is derived from an EMBL/GenBank/DDBJ whole genome shotgun (WGS) entry which is preliminary data.</text>
</comment>
<dbReference type="EMBL" id="JBBPBF010000003">
    <property type="protein sequence ID" value="KAK7614776.1"/>
    <property type="molecule type" value="Genomic_DNA"/>
</dbReference>
<proteinExistence type="predicted"/>
<dbReference type="Proteomes" id="UP001367316">
    <property type="component" value="Unassembled WGS sequence"/>
</dbReference>
<evidence type="ECO:0000313" key="3">
    <source>
        <dbReference type="Proteomes" id="UP001367316"/>
    </source>
</evidence>
<accession>A0ABR1NHW5</accession>
<gene>
    <name evidence="2" type="ORF">JOL62DRAFT_234561</name>
</gene>
<evidence type="ECO:0000313" key="2">
    <source>
        <dbReference type="EMBL" id="KAK7614776.1"/>
    </source>
</evidence>
<organism evidence="2 3">
    <name type="scientific">Phyllosticta paracitricarpa</name>
    <dbReference type="NCBI Taxonomy" id="2016321"/>
    <lineage>
        <taxon>Eukaryota</taxon>
        <taxon>Fungi</taxon>
        <taxon>Dikarya</taxon>
        <taxon>Ascomycota</taxon>
        <taxon>Pezizomycotina</taxon>
        <taxon>Dothideomycetes</taxon>
        <taxon>Dothideomycetes incertae sedis</taxon>
        <taxon>Botryosphaeriales</taxon>
        <taxon>Phyllostictaceae</taxon>
        <taxon>Phyllosticta</taxon>
    </lineage>
</organism>
<protein>
    <submittedName>
        <fullName evidence="2">Uncharacterized protein</fullName>
    </submittedName>
</protein>
<feature type="region of interest" description="Disordered" evidence="1">
    <location>
        <begin position="235"/>
        <end position="262"/>
    </location>
</feature>
<sequence length="262" mass="28974">MGRACAWWRRLRWCCACPRCRQSGCWEHGARQSRGTRHVSWRNSRRRTCGRTGLKFGGSRGPAEAAVEATVGISCCRVVVYWWDMIVAVIKRRVVVLGRMARRGLGVDGGRSLGVGTVVEGFERRGAQALDIVEDVLGLQFVGGLMVGRLILLVAGAKVLFPHGGFPEGDHVSGVVCYWCREVGRRRRMGCTDCRLGSSKSNARRSRFQRRGRQLSRKQTEAVFVYGQGFGQRRAFIPGGGERSGTSDDAVARATGSLSRRR</sequence>
<keyword evidence="3" id="KW-1185">Reference proteome</keyword>
<name>A0ABR1NHW5_9PEZI</name>
<reference evidence="2 3" key="1">
    <citation type="submission" date="2024-04" db="EMBL/GenBank/DDBJ databases">
        <title>Phyllosticta paracitricarpa is synonymous to the EU quarantine fungus P. citricarpa based on phylogenomic analyses.</title>
        <authorList>
            <consortium name="Lawrence Berkeley National Laboratory"/>
            <person name="Van ingen-buijs V.A."/>
            <person name="Van westerhoven A.C."/>
            <person name="Haridas S."/>
            <person name="Skiadas P."/>
            <person name="Martin F."/>
            <person name="Groenewald J.Z."/>
            <person name="Crous P.W."/>
            <person name="Seidl M.F."/>
        </authorList>
    </citation>
    <scope>NUCLEOTIDE SEQUENCE [LARGE SCALE GENOMIC DNA]</scope>
    <source>
        <strain evidence="2 3">CBS 141358</strain>
    </source>
</reference>
<evidence type="ECO:0000256" key="1">
    <source>
        <dbReference type="SAM" id="MobiDB-lite"/>
    </source>
</evidence>